<proteinExistence type="predicted"/>
<dbReference type="EMBL" id="AP017424">
    <property type="protein sequence ID" value="BAU86118.1"/>
    <property type="molecule type" value="Genomic_DNA"/>
</dbReference>
<reference evidence="2 3" key="1">
    <citation type="journal article" date="2016" name="Genome Announc.">
        <title>Complete Genome Sequence of Thiostrepton-Producing Streptomyces laurentii ATCC 31255.</title>
        <authorList>
            <person name="Doi K."/>
            <person name="Fujino Y."/>
            <person name="Nagayoshi Y."/>
            <person name="Ohshima T."/>
            <person name="Ogata S."/>
        </authorList>
    </citation>
    <scope>NUCLEOTIDE SEQUENCE [LARGE SCALE GENOMIC DNA]</scope>
    <source>
        <strain evidence="2 3">ATCC 31255</strain>
    </source>
</reference>
<keyword evidence="3" id="KW-1185">Reference proteome</keyword>
<feature type="region of interest" description="Disordered" evidence="1">
    <location>
        <begin position="115"/>
        <end position="137"/>
    </location>
</feature>
<evidence type="ECO:0000313" key="3">
    <source>
        <dbReference type="Proteomes" id="UP000217676"/>
    </source>
</evidence>
<feature type="region of interest" description="Disordered" evidence="1">
    <location>
        <begin position="153"/>
        <end position="186"/>
    </location>
</feature>
<name>A0A169P1B5_STRLU</name>
<organism evidence="2 3">
    <name type="scientific">Streptomyces laurentii</name>
    <dbReference type="NCBI Taxonomy" id="39478"/>
    <lineage>
        <taxon>Bacteria</taxon>
        <taxon>Bacillati</taxon>
        <taxon>Actinomycetota</taxon>
        <taxon>Actinomycetes</taxon>
        <taxon>Kitasatosporales</taxon>
        <taxon>Streptomycetaceae</taxon>
        <taxon>Streptomyces</taxon>
    </lineage>
</organism>
<protein>
    <submittedName>
        <fullName evidence="2">Uncharacterized protein</fullName>
    </submittedName>
</protein>
<dbReference type="KEGG" id="slau:SLA_5237"/>
<accession>A0A169P1B5</accession>
<dbReference type="AlphaFoldDB" id="A0A169P1B5"/>
<dbReference type="Proteomes" id="UP000217676">
    <property type="component" value="Chromosome"/>
</dbReference>
<sequence length="186" mass="18546">MDHGRSPGGAAIAHAYTSATDTPLAAAAARTADSGVRAIASSRAPGSAQVAVPNRCWNGAQPCPATRPGTPRRRQKPAQAVGSRVSISTRAPSDVTSVACPVACPVARSAARSVARSGEGPVSGGPPGSSPVSPSRAVSAARYCVRASRAPCASDVRTRSGSCPRRRANSAAVLPAAARTPVTAET</sequence>
<feature type="region of interest" description="Disordered" evidence="1">
    <location>
        <begin position="58"/>
        <end position="92"/>
    </location>
</feature>
<gene>
    <name evidence="2" type="ORF">SLA_5237</name>
</gene>
<evidence type="ECO:0000256" key="1">
    <source>
        <dbReference type="SAM" id="MobiDB-lite"/>
    </source>
</evidence>
<evidence type="ECO:0000313" key="2">
    <source>
        <dbReference type="EMBL" id="BAU86118.1"/>
    </source>
</evidence>